<keyword evidence="3" id="KW-1185">Reference proteome</keyword>
<dbReference type="Proteomes" id="UP001151760">
    <property type="component" value="Unassembled WGS sequence"/>
</dbReference>
<reference evidence="2" key="2">
    <citation type="submission" date="2022-01" db="EMBL/GenBank/DDBJ databases">
        <authorList>
            <person name="Yamashiro T."/>
            <person name="Shiraishi A."/>
            <person name="Satake H."/>
            <person name="Nakayama K."/>
        </authorList>
    </citation>
    <scope>NUCLEOTIDE SEQUENCE</scope>
</reference>
<feature type="region of interest" description="Disordered" evidence="1">
    <location>
        <begin position="144"/>
        <end position="180"/>
    </location>
</feature>
<evidence type="ECO:0000313" key="3">
    <source>
        <dbReference type="Proteomes" id="UP001151760"/>
    </source>
</evidence>
<accession>A0ABQ4YAK8</accession>
<evidence type="ECO:0000313" key="2">
    <source>
        <dbReference type="EMBL" id="GJS74420.1"/>
    </source>
</evidence>
<dbReference type="EMBL" id="BQNB010010230">
    <property type="protein sequence ID" value="GJS74420.1"/>
    <property type="molecule type" value="Genomic_DNA"/>
</dbReference>
<sequence>MKLIHSDEMGVLIARLVKASIIHGRCAAFEEIAELKKHFVLEEIPGYRPSLKEDCCRRIRSHFNRSVCLQRLRRDVVPPSVLVKNTVESSKKLKGVELLSDAAQLEIDAQKAINGTKQISVSIWWLKWRRLGLRPEVYDELTGNFADSDEGAGTSLEVPDESKDKSETRDDLDDWGSTDDEEYLLTFRDKKPEDISWQSTDDDES</sequence>
<proteinExistence type="predicted"/>
<protein>
    <submittedName>
        <fullName evidence="2">Uncharacterized protein</fullName>
    </submittedName>
</protein>
<gene>
    <name evidence="2" type="ORF">Tco_0707261</name>
</gene>
<feature type="compositionally biased region" description="Acidic residues" evidence="1">
    <location>
        <begin position="170"/>
        <end position="180"/>
    </location>
</feature>
<organism evidence="2 3">
    <name type="scientific">Tanacetum coccineum</name>
    <dbReference type="NCBI Taxonomy" id="301880"/>
    <lineage>
        <taxon>Eukaryota</taxon>
        <taxon>Viridiplantae</taxon>
        <taxon>Streptophyta</taxon>
        <taxon>Embryophyta</taxon>
        <taxon>Tracheophyta</taxon>
        <taxon>Spermatophyta</taxon>
        <taxon>Magnoliopsida</taxon>
        <taxon>eudicotyledons</taxon>
        <taxon>Gunneridae</taxon>
        <taxon>Pentapetalae</taxon>
        <taxon>asterids</taxon>
        <taxon>campanulids</taxon>
        <taxon>Asterales</taxon>
        <taxon>Asteraceae</taxon>
        <taxon>Asteroideae</taxon>
        <taxon>Anthemideae</taxon>
        <taxon>Anthemidinae</taxon>
        <taxon>Tanacetum</taxon>
    </lineage>
</organism>
<comment type="caution">
    <text evidence="2">The sequence shown here is derived from an EMBL/GenBank/DDBJ whole genome shotgun (WGS) entry which is preliminary data.</text>
</comment>
<reference evidence="2" key="1">
    <citation type="journal article" date="2022" name="Int. J. Mol. Sci.">
        <title>Draft Genome of Tanacetum Coccineum: Genomic Comparison of Closely Related Tanacetum-Family Plants.</title>
        <authorList>
            <person name="Yamashiro T."/>
            <person name="Shiraishi A."/>
            <person name="Nakayama K."/>
            <person name="Satake H."/>
        </authorList>
    </citation>
    <scope>NUCLEOTIDE SEQUENCE</scope>
</reference>
<name>A0ABQ4YAK8_9ASTR</name>
<evidence type="ECO:0000256" key="1">
    <source>
        <dbReference type="SAM" id="MobiDB-lite"/>
    </source>
</evidence>
<feature type="compositionally biased region" description="Basic and acidic residues" evidence="1">
    <location>
        <begin position="160"/>
        <end position="169"/>
    </location>
</feature>